<dbReference type="InterPro" id="IPR054692">
    <property type="entry name" value="LeuA-like_post-cat"/>
</dbReference>
<gene>
    <name evidence="4" type="ORF">BsIDN1_11660</name>
</gene>
<dbReference type="GO" id="GO:0003852">
    <property type="term" value="F:2-isopropylmalate synthase activity"/>
    <property type="evidence" value="ECO:0007669"/>
    <property type="project" value="UniProtKB-EC"/>
</dbReference>
<evidence type="ECO:0000313" key="4">
    <source>
        <dbReference type="EMBL" id="BBP87548.1"/>
    </source>
</evidence>
<dbReference type="PANTHER" id="PTHR46911:SF1">
    <property type="entry name" value="2-ISOPROPYLMALATE SYNTHASE"/>
    <property type="match status" value="1"/>
</dbReference>
<dbReference type="Proteomes" id="UP000464658">
    <property type="component" value="Chromosome"/>
</dbReference>
<dbReference type="Gene3D" id="3.30.160.270">
    <property type="match status" value="1"/>
</dbReference>
<protein>
    <recommendedName>
        <fullName evidence="1">2-isopropylmalate synthase</fullName>
        <ecNumber evidence="1">2.3.3.13</ecNumber>
    </recommendedName>
</protein>
<evidence type="ECO:0000259" key="3">
    <source>
        <dbReference type="Pfam" id="PF22615"/>
    </source>
</evidence>
<dbReference type="Pfam" id="PF22615">
    <property type="entry name" value="IPMS_D2"/>
    <property type="match status" value="1"/>
</dbReference>
<sequence length="100" mass="11341">MPERQPYSGEMVFTAFSGSHQDAISKGMKYRKENKVDKWDVPYIPVDPVDLGRNYQADVIRINSQSGKGGIGYILETNYGIQLPYQMNEAMGYEAKKESI</sequence>
<accession>A0A5S9M459</accession>
<dbReference type="AlphaFoldDB" id="A0A5S9M459"/>
<proteinExistence type="predicted"/>
<dbReference type="EMBL" id="AP021906">
    <property type="protein sequence ID" value="BBP87548.1"/>
    <property type="molecule type" value="Genomic_DNA"/>
</dbReference>
<evidence type="ECO:0000256" key="2">
    <source>
        <dbReference type="ARBA" id="ARBA00022679"/>
    </source>
</evidence>
<name>A0A5S9M459_BACIA</name>
<dbReference type="EC" id="2.3.3.13" evidence="1"/>
<reference evidence="4 5" key="1">
    <citation type="submission" date="2019-12" db="EMBL/GenBank/DDBJ databases">
        <title>Full genome sequence of a Bacillus safensis strain isolated from commercially available natto in Indonesia.</title>
        <authorList>
            <person name="Yoshida M."/>
            <person name="Uomi M."/>
            <person name="Waturangi D."/>
            <person name="Ekaputri J.J."/>
            <person name="Setiamarga D.H.E."/>
        </authorList>
    </citation>
    <scope>NUCLEOTIDE SEQUENCE [LARGE SCALE GENOMIC DNA]</scope>
    <source>
        <strain evidence="4 5">IDN1</strain>
    </source>
</reference>
<keyword evidence="2" id="KW-0808">Transferase</keyword>
<evidence type="ECO:0000313" key="5">
    <source>
        <dbReference type="Proteomes" id="UP000464658"/>
    </source>
</evidence>
<dbReference type="InterPro" id="IPR036230">
    <property type="entry name" value="LeuA_allosteric_dom_sf"/>
</dbReference>
<organism evidence="4 5">
    <name type="scientific">Bacillus safensis</name>
    <dbReference type="NCBI Taxonomy" id="561879"/>
    <lineage>
        <taxon>Bacteria</taxon>
        <taxon>Bacillati</taxon>
        <taxon>Bacillota</taxon>
        <taxon>Bacilli</taxon>
        <taxon>Bacillales</taxon>
        <taxon>Bacillaceae</taxon>
        <taxon>Bacillus</taxon>
    </lineage>
</organism>
<dbReference type="Gene3D" id="1.10.287.1400">
    <property type="match status" value="1"/>
</dbReference>
<evidence type="ECO:0000256" key="1">
    <source>
        <dbReference type="ARBA" id="ARBA00012973"/>
    </source>
</evidence>
<dbReference type="PANTHER" id="PTHR46911">
    <property type="match status" value="1"/>
</dbReference>
<feature type="domain" description="2-isopropylmalate synthase-like post-catalytic" evidence="3">
    <location>
        <begin position="10"/>
        <end position="76"/>
    </location>
</feature>